<organism evidence="19">
    <name type="scientific">Phaffia rhodozyma</name>
    <name type="common">Yeast</name>
    <name type="synonym">Xanthophyllomyces dendrorhous</name>
    <dbReference type="NCBI Taxonomy" id="264483"/>
    <lineage>
        <taxon>Eukaryota</taxon>
        <taxon>Fungi</taxon>
        <taxon>Dikarya</taxon>
        <taxon>Basidiomycota</taxon>
        <taxon>Agaricomycotina</taxon>
        <taxon>Tremellomycetes</taxon>
        <taxon>Cystofilobasidiales</taxon>
        <taxon>Mrakiaceae</taxon>
        <taxon>Phaffia</taxon>
    </lineage>
</organism>
<dbReference type="PROSITE" id="PS51184">
    <property type="entry name" value="JMJC"/>
    <property type="match status" value="1"/>
</dbReference>
<dbReference type="EMBL" id="LN483124">
    <property type="protein sequence ID" value="CED82643.1"/>
    <property type="molecule type" value="Genomic_DNA"/>
</dbReference>
<evidence type="ECO:0000256" key="8">
    <source>
        <dbReference type="ARBA" id="ARBA00022853"/>
    </source>
</evidence>
<feature type="region of interest" description="Disordered" evidence="17">
    <location>
        <begin position="833"/>
        <end position="1085"/>
    </location>
</feature>
<comment type="catalytic activity">
    <reaction evidence="16">
        <text>N(6),N(6)-dimethyl-L-lysyl(36)-[histone H3] + 2 2-oxoglutarate + 2 O2 = L-lysyl(36)-[histone H3] + 2 formaldehyde + 2 succinate + 2 CO2</text>
        <dbReference type="Rhea" id="RHEA:42032"/>
        <dbReference type="Rhea" id="RHEA-COMP:9785"/>
        <dbReference type="Rhea" id="RHEA-COMP:9787"/>
        <dbReference type="ChEBI" id="CHEBI:15379"/>
        <dbReference type="ChEBI" id="CHEBI:16526"/>
        <dbReference type="ChEBI" id="CHEBI:16810"/>
        <dbReference type="ChEBI" id="CHEBI:16842"/>
        <dbReference type="ChEBI" id="CHEBI:29969"/>
        <dbReference type="ChEBI" id="CHEBI:30031"/>
        <dbReference type="ChEBI" id="CHEBI:61976"/>
        <dbReference type="EC" id="1.14.11.27"/>
    </reaction>
</comment>
<evidence type="ECO:0000256" key="11">
    <source>
        <dbReference type="ARBA" id="ARBA00023004"/>
    </source>
</evidence>
<feature type="compositionally biased region" description="Basic and acidic residues" evidence="17">
    <location>
        <begin position="731"/>
        <end position="746"/>
    </location>
</feature>
<name>A0A0F7SRF5_PHARH</name>
<keyword evidence="9" id="KW-0223">Dioxygenase</keyword>
<dbReference type="Pfam" id="PF02373">
    <property type="entry name" value="JmjC"/>
    <property type="match status" value="1"/>
</dbReference>
<feature type="compositionally biased region" description="Low complexity" evidence="17">
    <location>
        <begin position="91"/>
        <end position="102"/>
    </location>
</feature>
<evidence type="ECO:0000256" key="9">
    <source>
        <dbReference type="ARBA" id="ARBA00022964"/>
    </source>
</evidence>
<dbReference type="GO" id="GO:0005634">
    <property type="term" value="C:nucleus"/>
    <property type="evidence" value="ECO:0007669"/>
    <property type="project" value="UniProtKB-SubCell"/>
</dbReference>
<evidence type="ECO:0000259" key="18">
    <source>
        <dbReference type="PROSITE" id="PS51184"/>
    </source>
</evidence>
<feature type="compositionally biased region" description="Low complexity" evidence="17">
    <location>
        <begin position="950"/>
        <end position="959"/>
    </location>
</feature>
<evidence type="ECO:0000313" key="19">
    <source>
        <dbReference type="EMBL" id="CED82643.1"/>
    </source>
</evidence>
<feature type="region of interest" description="Disordered" evidence="17">
    <location>
        <begin position="1189"/>
        <end position="1380"/>
    </location>
</feature>
<feature type="domain" description="JmjC" evidence="18">
    <location>
        <begin position="393"/>
        <end position="550"/>
    </location>
</feature>
<feature type="region of interest" description="Disordered" evidence="17">
    <location>
        <begin position="1"/>
        <end position="40"/>
    </location>
</feature>
<dbReference type="InterPro" id="IPR013083">
    <property type="entry name" value="Znf_RING/FYVE/PHD"/>
</dbReference>
<evidence type="ECO:0000256" key="14">
    <source>
        <dbReference type="ARBA" id="ARBA00023242"/>
    </source>
</evidence>
<feature type="compositionally biased region" description="Polar residues" evidence="17">
    <location>
        <begin position="54"/>
        <end position="75"/>
    </location>
</feature>
<dbReference type="SUPFAM" id="SSF57903">
    <property type="entry name" value="FYVE/PHD zinc finger"/>
    <property type="match status" value="1"/>
</dbReference>
<reference evidence="19" key="1">
    <citation type="submission" date="2014-08" db="EMBL/GenBank/DDBJ databases">
        <authorList>
            <person name="Sharma Rahul"/>
            <person name="Thines Marco"/>
        </authorList>
    </citation>
    <scope>NUCLEOTIDE SEQUENCE</scope>
</reference>
<comment type="function">
    <text evidence="2">Histone demethylase that specifically demethylates 'Lys-36' of histone H3, thereby playing a central role in histone code.</text>
</comment>
<evidence type="ECO:0000256" key="4">
    <source>
        <dbReference type="ARBA" id="ARBA00008037"/>
    </source>
</evidence>
<feature type="compositionally biased region" description="Polar residues" evidence="17">
    <location>
        <begin position="1052"/>
        <end position="1063"/>
    </location>
</feature>
<dbReference type="GO" id="GO:0140680">
    <property type="term" value="F:histone H3K36me/H3K36me2 demethylase activity"/>
    <property type="evidence" value="ECO:0007669"/>
    <property type="project" value="UniProtKB-EC"/>
</dbReference>
<feature type="compositionally biased region" description="Polar residues" evidence="17">
    <location>
        <begin position="705"/>
        <end position="715"/>
    </location>
</feature>
<evidence type="ECO:0000256" key="10">
    <source>
        <dbReference type="ARBA" id="ARBA00023002"/>
    </source>
</evidence>
<feature type="compositionally biased region" description="Polar residues" evidence="17">
    <location>
        <begin position="1283"/>
        <end position="1329"/>
    </location>
</feature>
<feature type="region of interest" description="Disordered" evidence="17">
    <location>
        <begin position="1098"/>
        <end position="1155"/>
    </location>
</feature>
<protein>
    <recommendedName>
        <fullName evidence="6">JmjC domain-containing histone demethylation protein 1</fullName>
        <ecNumber evidence="5">1.14.11.27</ecNumber>
    </recommendedName>
    <alternativeName>
        <fullName evidence="15">[Histone-H3]-lysine-36 demethylase 1</fullName>
    </alternativeName>
</protein>
<dbReference type="InterPro" id="IPR003347">
    <property type="entry name" value="JmjC_dom"/>
</dbReference>
<sequence length="1380" mass="149955">MDSFKGSTAAVVSGVNAPPESSDSQPSLPPTRFLAHDSNPNIVDMSAQSVLLVNPSTADPTLPASGSPTVGTSVHQPVIDPMNNSERGPASTTSRSTSSPRPEAVQIDEMCPSCLSPNIPLPPGYQKRSKEFRKNEDILIWISCSHCEDWYHWPCVRSRNQGIPSALEEDKGDWKAQVEMIDKWYCPNPICSGPTSGHIPTLKPHPSRRASSRPKPVVDYNAPSPPLTQSSPDWISLYREFEAQGRIMTGDYTEMLGPDVNLQWLIRDGCASGWYERHNQGEGPWAKPIVVREVQGAPAGAGIESLGGKMPNRSLTVAEIAELNGRDTKVEVMNVSNQSSSKNPPGKEKSGSEEQKEREKGHGGWTLGDWSDYFQKDKETRGGEVFNVISYEVSGTKVGDLITPPKIVRDLDWTTRVWPTSDAKHKPKVQLYCLMSPAGSFTDWHVDFAASSVYYHVMSGQKIFYLIRPTSKNLDAYTRWSSSENQAISYLGDRVKETVWKVTLSAGDTMFIPSGYIHAVYTPVDTLVFGGNFLHSYNIPMQLKLQDIEIATEVPKKFRFPHFNKLCWHVAEHYRRELQARQKIKTSRKTSHPTPNLAPSSLNDSVSYLVTEPFTPRLLDNLCCLSVYLMRQVRPRERGLNVDSAEPEFPFDKIKDPGAVARELRWRVRKAMDDESEDETEDYTAIPQKSMNRDSSKENRDSEEVSSTKSRTPASAPTPVESIGGSGKRRLSLETRMDETSLKKQKVEGDKTVDVVSKDSSPWDADEISQPIIRTRTVTLPRPGGSNARPEQALELYRSESQIRTRKRAMPDGGIVVEYSGTTKVVVKTTWAPPGGEGVGGKGNDRAVFSHSNPIYPTQQANPSGSYLSPPLNAPNPYIPRPTHPTQPQRPQPVQPVRSPMPSTSIDSTPTSGLQRPPYPVQAQTNAISPLPPPLQQHQRFPLRQEHQQIHQQPQRQRPMYPNQLPDGYAAPSFNHPMNSIQRPPAASSGMVLGGPRPISLNGTQISVGQTDGSRLQPPPPLPAPSSTLSDLHSIPNQPFPHPIPRYHAGLPSQNQLQRQTVRPPTVRSVHPPKPFNSVPLSQQTSLSENLVANPAISSPLVHPAPPESTLSSSQRREPPVPPFPVLETGVTASVPVKGAGPDVAQSSGLGHPSPVVLAVEPVAPSASAKSPSTRAKAVKVVPISDSVSAPMTRSAHVQAAQVASPSPKTPTTAKAPQSSSPQAQKSSPAMTMSLRNHPPPPVVPSVLAPTTEAPQASNSTLKAKPTATPKKVVPPLTKSTPMATRQRSSGGQQPVTSSTQSTEGKSVLTSEVVNTSGSTTPAPVTTSSENKRTTRSSGAKMTNMASSSPIKTGKVAAEVSTAMEVDADDSLSELSEEGG</sequence>
<dbReference type="Gene3D" id="2.60.120.650">
    <property type="entry name" value="Cupin"/>
    <property type="match status" value="1"/>
</dbReference>
<feature type="region of interest" description="Disordered" evidence="17">
    <location>
        <begin position="197"/>
        <end position="225"/>
    </location>
</feature>
<evidence type="ECO:0000256" key="13">
    <source>
        <dbReference type="ARBA" id="ARBA00023163"/>
    </source>
</evidence>
<proteinExistence type="inferred from homology"/>
<dbReference type="SUPFAM" id="SSF51197">
    <property type="entry name" value="Clavaminate synthase-like"/>
    <property type="match status" value="1"/>
</dbReference>
<evidence type="ECO:0000256" key="17">
    <source>
        <dbReference type="SAM" id="MobiDB-lite"/>
    </source>
</evidence>
<keyword evidence="10" id="KW-0560">Oxidoreductase</keyword>
<feature type="compositionally biased region" description="Low complexity" evidence="17">
    <location>
        <begin position="1204"/>
        <end position="1230"/>
    </location>
</feature>
<evidence type="ECO:0000256" key="16">
    <source>
        <dbReference type="ARBA" id="ARBA00047915"/>
    </source>
</evidence>
<keyword evidence="12" id="KW-0805">Transcription regulation</keyword>
<accession>A0A0F7SRF5</accession>
<feature type="compositionally biased region" description="Acidic residues" evidence="17">
    <location>
        <begin position="1366"/>
        <end position="1380"/>
    </location>
</feature>
<dbReference type="Pfam" id="PF17811">
    <property type="entry name" value="JHD"/>
    <property type="match status" value="1"/>
</dbReference>
<keyword evidence="13" id="KW-0804">Transcription</keyword>
<evidence type="ECO:0000256" key="15">
    <source>
        <dbReference type="ARBA" id="ARBA00031083"/>
    </source>
</evidence>
<dbReference type="InterPro" id="IPR011011">
    <property type="entry name" value="Znf_FYVE_PHD"/>
</dbReference>
<feature type="region of interest" description="Disordered" evidence="17">
    <location>
        <begin position="334"/>
        <end position="364"/>
    </location>
</feature>
<keyword evidence="7" id="KW-0479">Metal-binding</keyword>
<feature type="compositionally biased region" description="Pro residues" evidence="17">
    <location>
        <begin position="872"/>
        <end position="894"/>
    </location>
</feature>
<keyword evidence="8" id="KW-0156">Chromatin regulator</keyword>
<evidence type="ECO:0000256" key="6">
    <source>
        <dbReference type="ARBA" id="ARBA00015153"/>
    </source>
</evidence>
<comment type="similarity">
    <text evidence="4">Belongs to the JHDM1 histone demethylase family.</text>
</comment>
<dbReference type="PANTHER" id="PTHR23123">
    <property type="entry name" value="PHD/F-BOX CONTAINING PROTEIN"/>
    <property type="match status" value="1"/>
</dbReference>
<comment type="cofactor">
    <cofactor evidence="1">
        <name>Fe(2+)</name>
        <dbReference type="ChEBI" id="CHEBI:29033"/>
    </cofactor>
</comment>
<comment type="subcellular location">
    <subcellularLocation>
        <location evidence="3">Nucleus</location>
    </subcellularLocation>
</comment>
<feature type="compositionally biased region" description="Basic and acidic residues" evidence="17">
    <location>
        <begin position="345"/>
        <end position="362"/>
    </location>
</feature>
<dbReference type="InterPro" id="IPR050690">
    <property type="entry name" value="JHDM1_Histone_Demethylase"/>
</dbReference>
<keyword evidence="14" id="KW-0539">Nucleus</keyword>
<dbReference type="InterPro" id="IPR041070">
    <property type="entry name" value="JHD"/>
</dbReference>
<dbReference type="SMART" id="SM00558">
    <property type="entry name" value="JmjC"/>
    <property type="match status" value="1"/>
</dbReference>
<feature type="compositionally biased region" description="Polar residues" evidence="17">
    <location>
        <begin position="1001"/>
        <end position="1013"/>
    </location>
</feature>
<evidence type="ECO:0000256" key="12">
    <source>
        <dbReference type="ARBA" id="ARBA00023015"/>
    </source>
</evidence>
<keyword evidence="11" id="KW-0408">Iron</keyword>
<feature type="compositionally biased region" description="Polar residues" evidence="17">
    <location>
        <begin position="904"/>
        <end position="914"/>
    </location>
</feature>
<feature type="compositionally biased region" description="Polar residues" evidence="17">
    <location>
        <begin position="334"/>
        <end position="343"/>
    </location>
</feature>
<feature type="compositionally biased region" description="Polar residues" evidence="17">
    <location>
        <begin position="1336"/>
        <end position="1351"/>
    </location>
</feature>
<evidence type="ECO:0000256" key="7">
    <source>
        <dbReference type="ARBA" id="ARBA00022723"/>
    </source>
</evidence>
<dbReference type="EC" id="1.14.11.27" evidence="5"/>
<feature type="region of interest" description="Disordered" evidence="17">
    <location>
        <begin position="671"/>
        <end position="746"/>
    </location>
</feature>
<evidence type="ECO:0000256" key="5">
    <source>
        <dbReference type="ARBA" id="ARBA00013246"/>
    </source>
</evidence>
<feature type="region of interest" description="Disordered" evidence="17">
    <location>
        <begin position="54"/>
        <end position="104"/>
    </location>
</feature>
<evidence type="ECO:0000256" key="3">
    <source>
        <dbReference type="ARBA" id="ARBA00004123"/>
    </source>
</evidence>
<feature type="compositionally biased region" description="Low complexity" evidence="17">
    <location>
        <begin position="1260"/>
        <end position="1282"/>
    </location>
</feature>
<feature type="compositionally biased region" description="Polar residues" evidence="17">
    <location>
        <begin position="850"/>
        <end position="867"/>
    </location>
</feature>
<feature type="compositionally biased region" description="Basic and acidic residues" evidence="17">
    <location>
        <begin position="691"/>
        <end position="703"/>
    </location>
</feature>
<dbReference type="Gene3D" id="3.30.40.10">
    <property type="entry name" value="Zinc/RING finger domain, C3HC4 (zinc finger)"/>
    <property type="match status" value="1"/>
</dbReference>
<evidence type="ECO:0000256" key="2">
    <source>
        <dbReference type="ARBA" id="ARBA00003909"/>
    </source>
</evidence>
<dbReference type="GO" id="GO:0046872">
    <property type="term" value="F:metal ion binding"/>
    <property type="evidence" value="ECO:0007669"/>
    <property type="project" value="UniProtKB-KW"/>
</dbReference>
<evidence type="ECO:0000256" key="1">
    <source>
        <dbReference type="ARBA" id="ARBA00001954"/>
    </source>
</evidence>